<evidence type="ECO:0000259" key="6">
    <source>
        <dbReference type="Pfam" id="PF00593"/>
    </source>
</evidence>
<dbReference type="PATRIC" id="fig|1129374.4.peg.2140"/>
<dbReference type="GO" id="GO:0030246">
    <property type="term" value="F:carbohydrate binding"/>
    <property type="evidence" value="ECO:0007669"/>
    <property type="project" value="InterPro"/>
</dbReference>
<protein>
    <submittedName>
        <fullName evidence="8">TonB-dependent receptor</fullName>
    </submittedName>
</protein>
<sequence length="944" mass="105553">MKALLQPGFNPRFKRSSLMLAIAAAGIFSGAVQAQGADVPLTVSVVQLDSPAIRGQLSDDRNVLLQGAIIRLVGTNRETTTDRQGRFRFDNLAAGTYQLEVSYLGYAVKQVDVLVTAEQGAALTLRFANNQVEVLNIVGSRDAQSRALNIQRASDNLKSVVSSDYLGRFPDDNVAEAMQRLVGASIQRDQGEGKYVNVRGAPLEFANVSIDGVQVPSPDSSTRAVDLDTIPSDIISLLELTKAITPDMDADAIAGNINIVTQGALDSKGRILRGKVSGGRNEKGNGDAYKLNLTYGDKFNGNEKAGFLFSGQHSETNRVTDNVEHTWMQLDSGAYVPQVTEFKDYELKRIRSGLSGRFDLRVDDNKHFYLSHNYSRFEDNEFRDTLTIEWERHTAGSNQQQGVAGRATFDKELRHRTFVNRINTSVVGGRIDMDTFSTDFQVSHSSAKQSYPNRDYLIYRERSRPRVAYDFSNPDLPTFQVLNSAGEVVRTDFNFAPADMNWRRYERRTGGAEETEQAAALNFTLPGQWRSAYSELKFGAKARLKEKENDENRFRNSVGRNAPTFAEAIIDKQSRPFDGFYNNGPKLRRDFVSIYRDIFENADFLDRGAASVTGDYKAKEDIYAAYAQNKLDWDNTTVLFGARVEQTKNSGDAFEYDLDTDTATLQQASKSYTKFFPSAHLRHELDSGLIIKAAYSTGIRRPNFADLVPYFIIEDRESGRGTVDIGNIELKPTYAHNLDLTGEYYMPPVGMISAGVFYKKLSDPIFKARSQFVGGDFDGFNMVRPENGDSGYLYGLELNWQQTLDFLPGALSGLGFIANYTHTKSQADLPFGIGKTELNGTSRHTVNLALQYDIEKFSSQLAYNYRSEYIDAFDTANPDLNLYWDGRGTLDFSASYKLTKQLSLFVEATNLTDSKAIRYQGERGRVYEHEQFGRAWQLGVSGKF</sequence>
<dbReference type="Gene3D" id="2.170.130.10">
    <property type="entry name" value="TonB-dependent receptor, plug domain"/>
    <property type="match status" value="1"/>
</dbReference>
<gene>
    <name evidence="8" type="ORF">AJE_10799</name>
</gene>
<evidence type="ECO:0000256" key="3">
    <source>
        <dbReference type="ARBA" id="ARBA00023237"/>
    </source>
</evidence>
<comment type="caution">
    <text evidence="8">The sequence shown here is derived from an EMBL/GenBank/DDBJ whole genome shotgun (WGS) entry which is preliminary data.</text>
</comment>
<keyword evidence="5" id="KW-0732">Signal</keyword>
<dbReference type="CDD" id="cd01347">
    <property type="entry name" value="ligand_gated_channel"/>
    <property type="match status" value="1"/>
</dbReference>
<dbReference type="NCBIfam" id="TIGR01782">
    <property type="entry name" value="TonB-Xanth-Caul"/>
    <property type="match status" value="1"/>
</dbReference>
<dbReference type="InterPro" id="IPR012910">
    <property type="entry name" value="Plug_dom"/>
</dbReference>
<dbReference type="Proteomes" id="UP000012046">
    <property type="component" value="Unassembled WGS sequence"/>
</dbReference>
<dbReference type="eggNOG" id="COG4771">
    <property type="taxonomic scope" value="Bacteria"/>
</dbReference>
<evidence type="ECO:0000313" key="8">
    <source>
        <dbReference type="EMBL" id="EHR40551.1"/>
    </source>
</evidence>
<keyword evidence="3" id="KW-0998">Cell outer membrane</keyword>
<dbReference type="AlphaFoldDB" id="H3ZFR7"/>
<name>H3ZFR7_9ALTE</name>
<organism evidence="8 9">
    <name type="scientific">Alishewanella jeotgali KCTC 22429</name>
    <dbReference type="NCBI Taxonomy" id="1129374"/>
    <lineage>
        <taxon>Bacteria</taxon>
        <taxon>Pseudomonadati</taxon>
        <taxon>Pseudomonadota</taxon>
        <taxon>Gammaproteobacteria</taxon>
        <taxon>Alteromonadales</taxon>
        <taxon>Alteromonadaceae</taxon>
        <taxon>Alishewanella</taxon>
    </lineage>
</organism>
<reference evidence="8 9" key="1">
    <citation type="journal article" date="2012" name="J. Bacteriol.">
        <title>Genome Sequence of Extracellular-Protease-Producing Alishewanella jeotgali Isolated from Traditional Korean Fermented Seafood.</title>
        <authorList>
            <person name="Jung J."/>
            <person name="Chun J."/>
            <person name="Park W."/>
        </authorList>
    </citation>
    <scope>NUCLEOTIDE SEQUENCE [LARGE SCALE GENOMIC DNA]</scope>
    <source>
        <strain evidence="8 9">KCTC 22429</strain>
    </source>
</reference>
<evidence type="ECO:0000259" key="7">
    <source>
        <dbReference type="Pfam" id="PF07715"/>
    </source>
</evidence>
<dbReference type="InterPro" id="IPR010104">
    <property type="entry name" value="TonB_rcpt_bac"/>
</dbReference>
<evidence type="ECO:0000256" key="1">
    <source>
        <dbReference type="ARBA" id="ARBA00004442"/>
    </source>
</evidence>
<comment type="similarity">
    <text evidence="4">Belongs to the TonB-dependent receptor family.</text>
</comment>
<dbReference type="InterPro" id="IPR013784">
    <property type="entry name" value="Carb-bd-like_fold"/>
</dbReference>
<dbReference type="STRING" id="1129374.AJE_10799"/>
<comment type="subcellular location">
    <subcellularLocation>
        <location evidence="1 4">Cell outer membrane</location>
    </subcellularLocation>
</comment>
<keyword evidence="2 4" id="KW-0472">Membrane</keyword>
<evidence type="ECO:0000313" key="9">
    <source>
        <dbReference type="Proteomes" id="UP000012046"/>
    </source>
</evidence>
<dbReference type="RefSeq" id="WP_008950877.1">
    <property type="nucleotide sequence ID" value="NZ_AHTH01000037.1"/>
</dbReference>
<dbReference type="GO" id="GO:0009279">
    <property type="term" value="C:cell outer membrane"/>
    <property type="evidence" value="ECO:0007669"/>
    <property type="project" value="UniProtKB-SubCell"/>
</dbReference>
<feature type="chain" id="PRO_5003592037" evidence="5">
    <location>
        <begin position="35"/>
        <end position="944"/>
    </location>
</feature>
<dbReference type="Pfam" id="PF13620">
    <property type="entry name" value="CarboxypepD_reg"/>
    <property type="match status" value="1"/>
</dbReference>
<dbReference type="Pfam" id="PF07715">
    <property type="entry name" value="Plug"/>
    <property type="match status" value="1"/>
</dbReference>
<dbReference type="Pfam" id="PF00593">
    <property type="entry name" value="TonB_dep_Rec_b-barrel"/>
    <property type="match status" value="1"/>
</dbReference>
<dbReference type="EMBL" id="AHTH01000037">
    <property type="protein sequence ID" value="EHR40551.1"/>
    <property type="molecule type" value="Genomic_DNA"/>
</dbReference>
<evidence type="ECO:0000256" key="4">
    <source>
        <dbReference type="RuleBase" id="RU003357"/>
    </source>
</evidence>
<dbReference type="Gene3D" id="2.40.170.20">
    <property type="entry name" value="TonB-dependent receptor, beta-barrel domain"/>
    <property type="match status" value="1"/>
</dbReference>
<proteinExistence type="inferred from homology"/>
<keyword evidence="8" id="KW-0675">Receptor</keyword>
<accession>H3ZFR7</accession>
<dbReference type="SUPFAM" id="SSF56935">
    <property type="entry name" value="Porins"/>
    <property type="match status" value="1"/>
</dbReference>
<dbReference type="PANTHER" id="PTHR40980:SF4">
    <property type="entry name" value="TONB-DEPENDENT RECEPTOR-LIKE BETA-BARREL DOMAIN-CONTAINING PROTEIN"/>
    <property type="match status" value="1"/>
</dbReference>
<dbReference type="PANTHER" id="PTHR40980">
    <property type="entry name" value="PLUG DOMAIN-CONTAINING PROTEIN"/>
    <property type="match status" value="1"/>
</dbReference>
<dbReference type="InterPro" id="IPR000531">
    <property type="entry name" value="Beta-barrel_TonB"/>
</dbReference>
<dbReference type="SUPFAM" id="SSF49452">
    <property type="entry name" value="Starch-binding domain-like"/>
    <property type="match status" value="1"/>
</dbReference>
<dbReference type="InterPro" id="IPR036942">
    <property type="entry name" value="Beta-barrel_TonB_sf"/>
</dbReference>
<keyword evidence="4" id="KW-0798">TonB box</keyword>
<feature type="domain" description="TonB-dependent receptor-like beta-barrel" evidence="6">
    <location>
        <begin position="457"/>
        <end position="911"/>
    </location>
</feature>
<keyword evidence="9" id="KW-1185">Reference proteome</keyword>
<dbReference type="InterPro" id="IPR037066">
    <property type="entry name" value="Plug_dom_sf"/>
</dbReference>
<evidence type="ECO:0000256" key="5">
    <source>
        <dbReference type="SAM" id="SignalP"/>
    </source>
</evidence>
<evidence type="ECO:0000256" key="2">
    <source>
        <dbReference type="ARBA" id="ARBA00023136"/>
    </source>
</evidence>
<dbReference type="Gene3D" id="2.60.40.1120">
    <property type="entry name" value="Carboxypeptidase-like, regulatory domain"/>
    <property type="match status" value="1"/>
</dbReference>
<feature type="signal peptide" evidence="5">
    <location>
        <begin position="1"/>
        <end position="34"/>
    </location>
</feature>
<feature type="domain" description="TonB-dependent receptor plug" evidence="7">
    <location>
        <begin position="158"/>
        <end position="255"/>
    </location>
</feature>